<comment type="catalytic activity">
    <reaction evidence="8">
        <text>L-glutamate + ATP = L-glutamyl 5-phosphate + ADP</text>
        <dbReference type="Rhea" id="RHEA:14877"/>
        <dbReference type="ChEBI" id="CHEBI:29985"/>
        <dbReference type="ChEBI" id="CHEBI:30616"/>
        <dbReference type="ChEBI" id="CHEBI:58274"/>
        <dbReference type="ChEBI" id="CHEBI:456216"/>
        <dbReference type="EC" id="2.7.2.11"/>
    </reaction>
</comment>
<dbReference type="PANTHER" id="PTHR43654">
    <property type="entry name" value="GLUTAMATE 5-KINASE"/>
    <property type="match status" value="1"/>
</dbReference>
<comment type="subcellular location">
    <subcellularLocation>
        <location evidence="8">Cytoplasm</location>
    </subcellularLocation>
</comment>
<dbReference type="InterPro" id="IPR005715">
    <property type="entry name" value="Glu_5kinase/COase_Synthase"/>
</dbReference>
<evidence type="ECO:0000256" key="6">
    <source>
        <dbReference type="ARBA" id="ARBA00022777"/>
    </source>
</evidence>
<keyword evidence="6 8" id="KW-0418">Kinase</keyword>
<dbReference type="GO" id="GO:0003723">
    <property type="term" value="F:RNA binding"/>
    <property type="evidence" value="ECO:0007669"/>
    <property type="project" value="InterPro"/>
</dbReference>
<evidence type="ECO:0000256" key="4">
    <source>
        <dbReference type="ARBA" id="ARBA00022679"/>
    </source>
</evidence>
<dbReference type="GO" id="GO:0005524">
    <property type="term" value="F:ATP binding"/>
    <property type="evidence" value="ECO:0007669"/>
    <property type="project" value="UniProtKB-KW"/>
</dbReference>
<comment type="caution">
    <text evidence="8">Lacks conserved residue(s) required for the propagation of feature annotation.</text>
</comment>
<evidence type="ECO:0000313" key="11">
    <source>
        <dbReference type="Proteomes" id="UP000325755"/>
    </source>
</evidence>
<dbReference type="SMART" id="SM00359">
    <property type="entry name" value="PUA"/>
    <property type="match status" value="1"/>
</dbReference>
<dbReference type="Gene3D" id="2.30.130.10">
    <property type="entry name" value="PUA domain"/>
    <property type="match status" value="1"/>
</dbReference>
<keyword evidence="5 8" id="KW-0547">Nucleotide-binding</keyword>
<evidence type="ECO:0000256" key="1">
    <source>
        <dbReference type="ARBA" id="ARBA00022490"/>
    </source>
</evidence>
<dbReference type="FunCoup" id="A0A5Q0BP42">
    <property type="interactions" value="420"/>
</dbReference>
<comment type="pathway">
    <text evidence="8">Amino-acid biosynthesis; L-proline biosynthesis; L-glutamate 5-semialdehyde from L-glutamate: step 1/2.</text>
</comment>
<protein>
    <recommendedName>
        <fullName evidence="8">Glutamate 5-kinase</fullName>
        <ecNumber evidence="8">2.7.2.11</ecNumber>
    </recommendedName>
    <alternativeName>
        <fullName evidence="8">Gamma-glutamyl kinase</fullName>
        <shortName evidence="8">GK</shortName>
    </alternativeName>
</protein>
<dbReference type="OrthoDB" id="9804434at2"/>
<comment type="similarity">
    <text evidence="8">Belongs to the glutamate 5-kinase family.</text>
</comment>
<feature type="binding site" evidence="8">
    <location>
        <position position="16"/>
    </location>
    <ligand>
        <name>ATP</name>
        <dbReference type="ChEBI" id="CHEBI:30616"/>
    </ligand>
</feature>
<keyword evidence="1 8" id="KW-0963">Cytoplasm</keyword>
<dbReference type="NCBIfam" id="TIGR01027">
    <property type="entry name" value="proB"/>
    <property type="match status" value="1"/>
</dbReference>
<keyword evidence="7 8" id="KW-0067">ATP-binding</keyword>
<organism evidence="10 11">
    <name type="scientific">Candidatus Methylospira mobilis</name>
    <dbReference type="NCBI Taxonomy" id="1808979"/>
    <lineage>
        <taxon>Bacteria</taxon>
        <taxon>Pseudomonadati</taxon>
        <taxon>Pseudomonadota</taxon>
        <taxon>Gammaproteobacteria</taxon>
        <taxon>Methylococcales</taxon>
        <taxon>Methylococcaceae</taxon>
        <taxon>Candidatus Methylospira</taxon>
    </lineage>
</organism>
<dbReference type="PRINTS" id="PR00474">
    <property type="entry name" value="GLU5KINASE"/>
</dbReference>
<sequence>MFQRSDFAGAGRVIVKIGSALLTGGGRGLDRESIAGWVRQISELQQQRQAVLVSSGSVVEGMSRLGWSVRPSSLHELQAAASVGQMGLVRVYESLFLNHGLHSAQVLLTHDDLSNRQRYLNARSTLTTLLELGVVPVINENDAVATEEIRFGDNDTLAALVANALEADLLIILTDQAGLYDSNPSVFPDAKLIRSASITDPSLGGMVGESLSGLGRGGMLTKLRAARLAARSGTATVIASGKESNVIPRIVGGEDIGTFLVPDVSPMVARKRWLAGQLKTKGVLELDEGAARVLQDEGKSLLPVGVRRVEGVFGRGDLVLCLGPQGKRVALGLVNYGSDEVARIMGKPSSRIVDLLGYVDEPELIHRDNLVVNP</sequence>
<keyword evidence="3 8" id="KW-0641">Proline biosynthesis</keyword>
<dbReference type="GO" id="GO:0004349">
    <property type="term" value="F:glutamate 5-kinase activity"/>
    <property type="evidence" value="ECO:0007669"/>
    <property type="project" value="UniProtKB-UniRule"/>
</dbReference>
<dbReference type="EC" id="2.7.2.11" evidence="8"/>
<dbReference type="PIRSF" id="PIRSF000729">
    <property type="entry name" value="GK"/>
    <property type="match status" value="1"/>
</dbReference>
<evidence type="ECO:0000256" key="2">
    <source>
        <dbReference type="ARBA" id="ARBA00022605"/>
    </source>
</evidence>
<gene>
    <name evidence="8" type="primary">proB</name>
    <name evidence="10" type="ORF">F6R98_16105</name>
</gene>
<dbReference type="RefSeq" id="WP_153249934.1">
    <property type="nucleotide sequence ID" value="NZ_CP044205.1"/>
</dbReference>
<dbReference type="HAMAP" id="MF_00456">
    <property type="entry name" value="ProB"/>
    <property type="match status" value="1"/>
</dbReference>
<dbReference type="UniPathway" id="UPA00098">
    <property type="reaction ID" value="UER00359"/>
</dbReference>
<keyword evidence="4 8" id="KW-0808">Transferase</keyword>
<dbReference type="KEGG" id="mmob:F6R98_16105"/>
<evidence type="ECO:0000259" key="9">
    <source>
        <dbReference type="SMART" id="SM00359"/>
    </source>
</evidence>
<dbReference type="InterPro" id="IPR011529">
    <property type="entry name" value="Glu_5kinase"/>
</dbReference>
<dbReference type="Pfam" id="PF01472">
    <property type="entry name" value="PUA"/>
    <property type="match status" value="1"/>
</dbReference>
<comment type="function">
    <text evidence="8">Catalyzes the transfer of a phosphate group to glutamate to form L-glutamate 5-phosphate.</text>
</comment>
<dbReference type="Gene3D" id="3.40.1160.10">
    <property type="entry name" value="Acetylglutamate kinase-like"/>
    <property type="match status" value="2"/>
</dbReference>
<dbReference type="GO" id="GO:0005829">
    <property type="term" value="C:cytosol"/>
    <property type="evidence" value="ECO:0007669"/>
    <property type="project" value="TreeGrafter"/>
</dbReference>
<evidence type="ECO:0000313" key="10">
    <source>
        <dbReference type="EMBL" id="QFY43964.1"/>
    </source>
</evidence>
<feature type="binding site" evidence="8">
    <location>
        <position position="142"/>
    </location>
    <ligand>
        <name>substrate</name>
    </ligand>
</feature>
<dbReference type="PANTHER" id="PTHR43654:SF1">
    <property type="entry name" value="ISOPENTENYL PHOSPHATE KINASE"/>
    <property type="match status" value="1"/>
</dbReference>
<dbReference type="InterPro" id="IPR019797">
    <property type="entry name" value="Glutamate_5-kinase_CS"/>
</dbReference>
<dbReference type="AlphaFoldDB" id="A0A5Q0BP42"/>
<keyword evidence="11" id="KW-1185">Reference proteome</keyword>
<reference evidence="10 11" key="1">
    <citation type="submission" date="2019-09" db="EMBL/GenBank/DDBJ databases">
        <title>Ecophysiology of the spiral-shaped methanotroph Methylospira mobilis as revealed by the complete genome sequence.</title>
        <authorList>
            <person name="Oshkin I.Y."/>
            <person name="Dedysh S.N."/>
            <person name="Miroshnikov K."/>
            <person name="Danilova O.V."/>
            <person name="Hakobyan A."/>
            <person name="Liesack W."/>
        </authorList>
    </citation>
    <scope>NUCLEOTIDE SEQUENCE [LARGE SCALE GENOMIC DNA]</scope>
    <source>
        <strain evidence="10 11">Shm1</strain>
    </source>
</reference>
<feature type="binding site" evidence="8">
    <location>
        <position position="154"/>
    </location>
    <ligand>
        <name>substrate</name>
    </ligand>
</feature>
<dbReference type="InterPro" id="IPR001048">
    <property type="entry name" value="Asp/Glu/Uridylate_kinase"/>
</dbReference>
<dbReference type="CDD" id="cd21157">
    <property type="entry name" value="PUA_G5K"/>
    <property type="match status" value="1"/>
</dbReference>
<dbReference type="Proteomes" id="UP000325755">
    <property type="component" value="Chromosome"/>
</dbReference>
<evidence type="ECO:0000256" key="8">
    <source>
        <dbReference type="HAMAP-Rule" id="MF_00456"/>
    </source>
</evidence>
<dbReference type="Pfam" id="PF00696">
    <property type="entry name" value="AA_kinase"/>
    <property type="match status" value="1"/>
</dbReference>
<proteinExistence type="inferred from homology"/>
<feature type="binding site" evidence="8">
    <location>
        <position position="55"/>
    </location>
    <ligand>
        <name>substrate</name>
    </ligand>
</feature>
<dbReference type="InterPro" id="IPR002478">
    <property type="entry name" value="PUA"/>
</dbReference>
<name>A0A5Q0BP42_9GAMM</name>
<dbReference type="FunFam" id="2.30.130.10:FF:000007">
    <property type="entry name" value="Glutamate 5-kinase"/>
    <property type="match status" value="1"/>
</dbReference>
<accession>A0A5Q0BP42</accession>
<evidence type="ECO:0000256" key="5">
    <source>
        <dbReference type="ARBA" id="ARBA00022741"/>
    </source>
</evidence>
<keyword evidence="2 8" id="KW-0028">Amino-acid biosynthesis</keyword>
<dbReference type="PROSITE" id="PS00902">
    <property type="entry name" value="GLUTAMATE_5_KINASE"/>
    <property type="match status" value="1"/>
</dbReference>
<dbReference type="PROSITE" id="PS50890">
    <property type="entry name" value="PUA"/>
    <property type="match status" value="1"/>
</dbReference>
<dbReference type="InterPro" id="IPR015947">
    <property type="entry name" value="PUA-like_sf"/>
</dbReference>
<feature type="domain" description="PUA" evidence="9">
    <location>
        <begin position="282"/>
        <end position="365"/>
    </location>
</feature>
<dbReference type="InterPro" id="IPR036393">
    <property type="entry name" value="AceGlu_kinase-like_sf"/>
</dbReference>
<dbReference type="CDD" id="cd04242">
    <property type="entry name" value="AAK_G5K_ProB"/>
    <property type="match status" value="1"/>
</dbReference>
<evidence type="ECO:0000256" key="3">
    <source>
        <dbReference type="ARBA" id="ARBA00022650"/>
    </source>
</evidence>
<dbReference type="InterPro" id="IPR041739">
    <property type="entry name" value="G5K_ProB"/>
</dbReference>
<dbReference type="GO" id="GO:0055129">
    <property type="term" value="P:L-proline biosynthetic process"/>
    <property type="evidence" value="ECO:0007669"/>
    <property type="project" value="UniProtKB-UniRule"/>
</dbReference>
<evidence type="ECO:0000256" key="7">
    <source>
        <dbReference type="ARBA" id="ARBA00022840"/>
    </source>
</evidence>
<dbReference type="InterPro" id="IPR036974">
    <property type="entry name" value="PUA_sf"/>
</dbReference>
<feature type="binding site" evidence="8">
    <location>
        <begin position="174"/>
        <end position="175"/>
    </location>
    <ligand>
        <name>ATP</name>
        <dbReference type="ChEBI" id="CHEBI:30616"/>
    </ligand>
</feature>
<dbReference type="SUPFAM" id="SSF88697">
    <property type="entry name" value="PUA domain-like"/>
    <property type="match status" value="1"/>
</dbReference>
<dbReference type="SUPFAM" id="SSF53633">
    <property type="entry name" value="Carbamate kinase-like"/>
    <property type="match status" value="1"/>
</dbReference>
<dbReference type="EMBL" id="CP044205">
    <property type="protein sequence ID" value="QFY43964.1"/>
    <property type="molecule type" value="Genomic_DNA"/>
</dbReference>
<dbReference type="InterPro" id="IPR001057">
    <property type="entry name" value="Glu/AcGlu_kinase"/>
</dbReference>
<dbReference type="InParanoid" id="A0A5Q0BP42"/>
<dbReference type="FunFam" id="3.40.1160.10:FF:000018">
    <property type="entry name" value="Glutamate 5-kinase"/>
    <property type="match status" value="1"/>
</dbReference>